<feature type="compositionally biased region" description="Basic and acidic residues" evidence="2">
    <location>
        <begin position="1"/>
        <end position="12"/>
    </location>
</feature>
<evidence type="ECO:0000313" key="3">
    <source>
        <dbReference type="EMBL" id="KAK9846307.1"/>
    </source>
</evidence>
<keyword evidence="1" id="KW-0175">Coiled coil</keyword>
<dbReference type="GO" id="GO:0005684">
    <property type="term" value="C:U2-type spliceosomal complex"/>
    <property type="evidence" value="ECO:0007669"/>
    <property type="project" value="TreeGrafter"/>
</dbReference>
<dbReference type="GO" id="GO:0071014">
    <property type="term" value="C:post-mRNA release spliceosomal complex"/>
    <property type="evidence" value="ECO:0007669"/>
    <property type="project" value="TreeGrafter"/>
</dbReference>
<gene>
    <name evidence="3" type="ORF">WJX81_001299</name>
</gene>
<accession>A0AAW1SKP3</accession>
<evidence type="ECO:0000256" key="2">
    <source>
        <dbReference type="SAM" id="MobiDB-lite"/>
    </source>
</evidence>
<dbReference type="EMBL" id="JALJOU010000001">
    <property type="protein sequence ID" value="KAK9846307.1"/>
    <property type="molecule type" value="Genomic_DNA"/>
</dbReference>
<dbReference type="PANTHER" id="PTHR31551:SF1">
    <property type="entry name" value="COILED-COIL DOMAIN-CONTAINING PROTEIN 12"/>
    <property type="match status" value="1"/>
</dbReference>
<dbReference type="InterPro" id="IPR013169">
    <property type="entry name" value="mRNA_splic_Cwf18-like"/>
</dbReference>
<keyword evidence="4" id="KW-1185">Reference proteome</keyword>
<name>A0AAW1SKP3_9CHLO</name>
<evidence type="ECO:0000313" key="4">
    <source>
        <dbReference type="Proteomes" id="UP001445335"/>
    </source>
</evidence>
<feature type="region of interest" description="Disordered" evidence="2">
    <location>
        <begin position="1"/>
        <end position="39"/>
    </location>
</feature>
<comment type="caution">
    <text evidence="3">The sequence shown here is derived from an EMBL/GenBank/DDBJ whole genome shotgun (WGS) entry which is preliminary data.</text>
</comment>
<feature type="region of interest" description="Disordered" evidence="2">
    <location>
        <begin position="55"/>
        <end position="75"/>
    </location>
</feature>
<evidence type="ECO:0008006" key="5">
    <source>
        <dbReference type="Google" id="ProtNLM"/>
    </source>
</evidence>
<dbReference type="Proteomes" id="UP001445335">
    <property type="component" value="Unassembled WGS sequence"/>
</dbReference>
<dbReference type="AlphaFoldDB" id="A0AAW1SKP3"/>
<dbReference type="Pfam" id="PF08315">
    <property type="entry name" value="cwf18"/>
    <property type="match status" value="1"/>
</dbReference>
<dbReference type="PANTHER" id="PTHR31551">
    <property type="entry name" value="PRE-MRNA-SPLICING FACTOR CWF18"/>
    <property type="match status" value="1"/>
</dbReference>
<proteinExistence type="predicted"/>
<reference evidence="3 4" key="1">
    <citation type="journal article" date="2024" name="Nat. Commun.">
        <title>Phylogenomics reveals the evolutionary origins of lichenization in chlorophyte algae.</title>
        <authorList>
            <person name="Puginier C."/>
            <person name="Libourel C."/>
            <person name="Otte J."/>
            <person name="Skaloud P."/>
            <person name="Haon M."/>
            <person name="Grisel S."/>
            <person name="Petersen M."/>
            <person name="Berrin J.G."/>
            <person name="Delaux P.M."/>
            <person name="Dal Grande F."/>
            <person name="Keller J."/>
        </authorList>
    </citation>
    <scope>NUCLEOTIDE SEQUENCE [LARGE SCALE GENOMIC DNA]</scope>
    <source>
        <strain evidence="3 4">SAG 245.80</strain>
    </source>
</reference>
<protein>
    <recommendedName>
        <fullName evidence="5">Coiled-coil domain-containing protein 12</fullName>
    </recommendedName>
</protein>
<evidence type="ECO:0000256" key="1">
    <source>
        <dbReference type="SAM" id="Coils"/>
    </source>
</evidence>
<feature type="coiled-coil region" evidence="1">
    <location>
        <begin position="99"/>
        <end position="126"/>
    </location>
</feature>
<organism evidence="3 4">
    <name type="scientific">Elliptochloris bilobata</name>
    <dbReference type="NCBI Taxonomy" id="381761"/>
    <lineage>
        <taxon>Eukaryota</taxon>
        <taxon>Viridiplantae</taxon>
        <taxon>Chlorophyta</taxon>
        <taxon>core chlorophytes</taxon>
        <taxon>Trebouxiophyceae</taxon>
        <taxon>Trebouxiophyceae incertae sedis</taxon>
        <taxon>Elliptochloris clade</taxon>
        <taxon>Elliptochloris</taxon>
    </lineage>
</organism>
<sequence>MDKAAARRDRLRAMRTAAAEAGEDSPPPAAKPAAPEEPQLRFRNYNVHDKKNIAHSTVEAAQPPKFEEPRVDPEMLPSLDADADLLVNVAPKKPNWDLRRDVAKKLEKLERRTQRAIVQLLQQEQRAVMEQDVGQAD</sequence>